<dbReference type="PANTHER" id="PTHR43245">
    <property type="entry name" value="BIFUNCTIONAL POLYMYXIN RESISTANCE PROTEIN ARNA"/>
    <property type="match status" value="1"/>
</dbReference>
<evidence type="ECO:0000259" key="3">
    <source>
        <dbReference type="Pfam" id="PF01073"/>
    </source>
</evidence>
<evidence type="ECO:0000256" key="2">
    <source>
        <dbReference type="ARBA" id="ARBA00023002"/>
    </source>
</evidence>
<keyword evidence="2" id="KW-0560">Oxidoreductase</keyword>
<sequence>YVLIIPVLSPSVVSSKTLNTNAIITMAGDDPPPIAPACSPLQRKAAQSGKYPPVPEICVVTGGTGFVGIRLVEMLVERGARRVISFDVVPPPEDAWRHSNIEWRVGDITDLSAVDDLLSIPGIGCVWHNAAAVGPFHPTPLYRKVNHLGTINVIEMAKKHGITKLVFSSSPSTRFTGEDVDGLTEDEMPRLPLGRYMQTYAETKAMAEMEVTNACDGSFMTVSVAPHQVYGPRDNLFLPNLLEAAMSGKLRVFGNGENRICFTHVDNYCHGLIISERALYHGSPALGKFYIVTDGRTHPNGEQYLIFWRELDIAVKAMGFVSLWDKARLPRGLLMFLAWICEILGKLLGITMKLNKFNVTVLTMHRWFDIKAAEKDLGFQPIIGYREGWTETIEWFKQNWLPKQPNSGGIVGIATSTQRKINIQNLSAKKVR</sequence>
<feature type="non-terminal residue" evidence="4">
    <location>
        <position position="1"/>
    </location>
</feature>
<dbReference type="EMBL" id="JALLPB020000030">
    <property type="protein sequence ID" value="KAL3823764.1"/>
    <property type="molecule type" value="Genomic_DNA"/>
</dbReference>
<dbReference type="AlphaFoldDB" id="A0ABD3SGR2"/>
<comment type="caution">
    <text evidence="4">The sequence shown here is derived from an EMBL/GenBank/DDBJ whole genome shotgun (WGS) entry which is preliminary data.</text>
</comment>
<accession>A0ABD3SGR2</accession>
<organism evidence="4 5">
    <name type="scientific">Cyclostephanos tholiformis</name>
    <dbReference type="NCBI Taxonomy" id="382380"/>
    <lineage>
        <taxon>Eukaryota</taxon>
        <taxon>Sar</taxon>
        <taxon>Stramenopiles</taxon>
        <taxon>Ochrophyta</taxon>
        <taxon>Bacillariophyta</taxon>
        <taxon>Coscinodiscophyceae</taxon>
        <taxon>Thalassiosirophycidae</taxon>
        <taxon>Stephanodiscales</taxon>
        <taxon>Stephanodiscaceae</taxon>
        <taxon>Cyclostephanos</taxon>
    </lineage>
</organism>
<evidence type="ECO:0000256" key="1">
    <source>
        <dbReference type="ARBA" id="ARBA00009219"/>
    </source>
</evidence>
<name>A0ABD3SGR2_9STRA</name>
<evidence type="ECO:0000313" key="5">
    <source>
        <dbReference type="Proteomes" id="UP001530377"/>
    </source>
</evidence>
<protein>
    <recommendedName>
        <fullName evidence="3">3-beta hydroxysteroid dehydrogenase/isomerase domain-containing protein</fullName>
    </recommendedName>
</protein>
<evidence type="ECO:0000313" key="4">
    <source>
        <dbReference type="EMBL" id="KAL3823764.1"/>
    </source>
</evidence>
<dbReference type="PANTHER" id="PTHR43245:SF51">
    <property type="entry name" value="SHORT CHAIN DEHYDROGENASE_REDUCTASE FAMILY 42E, MEMBER 2"/>
    <property type="match status" value="1"/>
</dbReference>
<dbReference type="Pfam" id="PF01073">
    <property type="entry name" value="3Beta_HSD"/>
    <property type="match status" value="1"/>
</dbReference>
<comment type="similarity">
    <text evidence="1">Belongs to the 3-beta-HSD family.</text>
</comment>
<proteinExistence type="inferred from homology"/>
<feature type="domain" description="3-beta hydroxysteroid dehydrogenase/isomerase" evidence="3">
    <location>
        <begin position="59"/>
        <end position="314"/>
    </location>
</feature>
<dbReference type="Proteomes" id="UP001530377">
    <property type="component" value="Unassembled WGS sequence"/>
</dbReference>
<dbReference type="Gene3D" id="3.40.50.720">
    <property type="entry name" value="NAD(P)-binding Rossmann-like Domain"/>
    <property type="match status" value="1"/>
</dbReference>
<reference evidence="4 5" key="1">
    <citation type="submission" date="2024-10" db="EMBL/GenBank/DDBJ databases">
        <title>Updated reference genomes for cyclostephanoid diatoms.</title>
        <authorList>
            <person name="Roberts W.R."/>
            <person name="Alverson A.J."/>
        </authorList>
    </citation>
    <scope>NUCLEOTIDE SEQUENCE [LARGE SCALE GENOMIC DNA]</scope>
    <source>
        <strain evidence="4 5">AJA228-03</strain>
    </source>
</reference>
<dbReference type="InterPro" id="IPR036291">
    <property type="entry name" value="NAD(P)-bd_dom_sf"/>
</dbReference>
<gene>
    <name evidence="4" type="ORF">ACHAXA_004857</name>
</gene>
<keyword evidence="5" id="KW-1185">Reference proteome</keyword>
<dbReference type="InterPro" id="IPR050177">
    <property type="entry name" value="Lipid_A_modif_metabolic_enz"/>
</dbReference>
<dbReference type="InterPro" id="IPR002225">
    <property type="entry name" value="3Beta_OHSteriod_DH/Estase"/>
</dbReference>
<dbReference type="SUPFAM" id="SSF51735">
    <property type="entry name" value="NAD(P)-binding Rossmann-fold domains"/>
    <property type="match status" value="1"/>
</dbReference>
<dbReference type="GO" id="GO:0016491">
    <property type="term" value="F:oxidoreductase activity"/>
    <property type="evidence" value="ECO:0007669"/>
    <property type="project" value="UniProtKB-KW"/>
</dbReference>